<gene>
    <name evidence="1" type="ORF">XELAEV_18013816mg</name>
</gene>
<accession>A0A974DQD3</accession>
<dbReference type="Proteomes" id="UP000694892">
    <property type="component" value="Chromosome 2L"/>
</dbReference>
<organism evidence="1 2">
    <name type="scientific">Xenopus laevis</name>
    <name type="common">African clawed frog</name>
    <dbReference type="NCBI Taxonomy" id="8355"/>
    <lineage>
        <taxon>Eukaryota</taxon>
        <taxon>Metazoa</taxon>
        <taxon>Chordata</taxon>
        <taxon>Craniata</taxon>
        <taxon>Vertebrata</taxon>
        <taxon>Euteleostomi</taxon>
        <taxon>Amphibia</taxon>
        <taxon>Batrachia</taxon>
        <taxon>Anura</taxon>
        <taxon>Pipoidea</taxon>
        <taxon>Pipidae</taxon>
        <taxon>Xenopodinae</taxon>
        <taxon>Xenopus</taxon>
        <taxon>Xenopus</taxon>
    </lineage>
</organism>
<proteinExistence type="predicted"/>
<evidence type="ECO:0000313" key="1">
    <source>
        <dbReference type="EMBL" id="OCT96133.1"/>
    </source>
</evidence>
<protein>
    <submittedName>
        <fullName evidence="1">Uncharacterized protein</fullName>
    </submittedName>
</protein>
<dbReference type="AlphaFoldDB" id="A0A974DQD3"/>
<evidence type="ECO:0000313" key="2">
    <source>
        <dbReference type="Proteomes" id="UP000694892"/>
    </source>
</evidence>
<sequence>MLHFDRGACASFNNIHLPGKTRSHHLSLSLRGVALSLHKKTIIHMVKPKYPAFLATRKTRILPCIGVWVSEP</sequence>
<reference evidence="2" key="1">
    <citation type="journal article" date="2016" name="Nature">
        <title>Genome evolution in the allotetraploid frog Xenopus laevis.</title>
        <authorList>
            <person name="Session A.M."/>
            <person name="Uno Y."/>
            <person name="Kwon T."/>
            <person name="Chapman J.A."/>
            <person name="Toyoda A."/>
            <person name="Takahashi S."/>
            <person name="Fukui A."/>
            <person name="Hikosaka A."/>
            <person name="Suzuki A."/>
            <person name="Kondo M."/>
            <person name="van Heeringen S.J."/>
            <person name="Quigley I."/>
            <person name="Heinz S."/>
            <person name="Ogino H."/>
            <person name="Ochi H."/>
            <person name="Hellsten U."/>
            <person name="Lyons J.B."/>
            <person name="Simakov O."/>
            <person name="Putnam N."/>
            <person name="Stites J."/>
            <person name="Kuroki Y."/>
            <person name="Tanaka T."/>
            <person name="Michiue T."/>
            <person name="Watanabe M."/>
            <person name="Bogdanovic O."/>
            <person name="Lister R."/>
            <person name="Georgiou G."/>
            <person name="Paranjpe S.S."/>
            <person name="van Kruijsbergen I."/>
            <person name="Shu S."/>
            <person name="Carlson J."/>
            <person name="Kinoshita T."/>
            <person name="Ohta Y."/>
            <person name="Mawaribuchi S."/>
            <person name="Jenkins J."/>
            <person name="Grimwood J."/>
            <person name="Schmutz J."/>
            <person name="Mitros T."/>
            <person name="Mozaffari S.V."/>
            <person name="Suzuki Y."/>
            <person name="Haramoto Y."/>
            <person name="Yamamoto T.S."/>
            <person name="Takagi C."/>
            <person name="Heald R."/>
            <person name="Miller K."/>
            <person name="Haudenschild C."/>
            <person name="Kitzman J."/>
            <person name="Nakayama T."/>
            <person name="Izutsu Y."/>
            <person name="Robert J."/>
            <person name="Fortriede J."/>
            <person name="Burns K."/>
            <person name="Lotay V."/>
            <person name="Karimi K."/>
            <person name="Yasuoka Y."/>
            <person name="Dichmann D.S."/>
            <person name="Flajnik M.F."/>
            <person name="Houston D.W."/>
            <person name="Shendure J."/>
            <person name="DuPasquier L."/>
            <person name="Vize P.D."/>
            <person name="Zorn A.M."/>
            <person name="Ito M."/>
            <person name="Marcotte E.M."/>
            <person name="Wallingford J.B."/>
            <person name="Ito Y."/>
            <person name="Asashima M."/>
            <person name="Ueno N."/>
            <person name="Matsuda Y."/>
            <person name="Veenstra G.J."/>
            <person name="Fujiyama A."/>
            <person name="Harland R.M."/>
            <person name="Taira M."/>
            <person name="Rokhsar D.S."/>
        </authorList>
    </citation>
    <scope>NUCLEOTIDE SEQUENCE [LARGE SCALE GENOMIC DNA]</scope>
    <source>
        <strain evidence="2">J</strain>
    </source>
</reference>
<dbReference type="EMBL" id="CM004468">
    <property type="protein sequence ID" value="OCT96133.1"/>
    <property type="molecule type" value="Genomic_DNA"/>
</dbReference>
<name>A0A974DQD3_XENLA</name>